<dbReference type="CDD" id="cd06257">
    <property type="entry name" value="DnaJ"/>
    <property type="match status" value="1"/>
</dbReference>
<dbReference type="PRINTS" id="PR00625">
    <property type="entry name" value="JDOMAIN"/>
</dbReference>
<dbReference type="InterPro" id="IPR052812">
    <property type="entry name" value="Plant_DnaJ_domain"/>
</dbReference>
<dbReference type="AlphaFoldDB" id="A0A061IUA7"/>
<sequence>MTGDLEKSRRLYQTLLLPDFSSIEEVRQAYKSLALKYHPDKNLADPSAAEKFRDVRVAYEILSSVERKQKYDCTLRMYQPLGANSFTPGMRTPRAGCPADAGYNPYMATGNTTSSIYEELNSYAARRAGRHQRRSFSAASSPEDRASQYTKEQQEYFKKREKEHRANLQKRLAQERKEQIARDLEALRREQERREETQQRSRQLRAGNEARRACASVGSRRASPFARVPVENPSQGGTSKELPKVFSARVPHPSGGVSDTARPLQSPRPPRPLFDAEADRAERMRREKERQAEVRRAEQEKYMDRLIRQRVREARMKERELEDAERRERENQQRVLMLDEKSVREQVIEAQEQLERRRIWRQYKLQIRWHVLRLRLRQISAKEITGRILIQSWEEEQFELLCLQRKESWGRTGCQMDEDLAWNDLLLYHMGIQGVIFVQEQCKFISAQSMEYEAMYSAEAVAFEILEVQRQESVSRLQLMKDSLECYLACYGTRHEFSEQELMKNALIDGRGVVIKEEALTRAFLLTAMRERMGRCALEEEEQDAILEIIRQRASERQGQHVREVEQARLLERQLQETTIAALQAEVRRLQQDMYFTSVVPPSREEGSFALTLPHSSELLGDAAIDKPSKSIEYFPWWFVREDHHGQK</sequence>
<dbReference type="PANTHER" id="PTHR44272">
    <property type="entry name" value="DNAJ DOMAIN (PROKARYOTIC HEAT SHOCK PROTEIN)"/>
    <property type="match status" value="1"/>
</dbReference>
<evidence type="ECO:0000313" key="4">
    <source>
        <dbReference type="Proteomes" id="UP000031737"/>
    </source>
</evidence>
<accession>A0A061IUA7</accession>
<dbReference type="Gene3D" id="1.10.287.110">
    <property type="entry name" value="DnaJ domain"/>
    <property type="match status" value="1"/>
</dbReference>
<evidence type="ECO:0000256" key="1">
    <source>
        <dbReference type="SAM" id="MobiDB-lite"/>
    </source>
</evidence>
<dbReference type="PROSITE" id="PS50076">
    <property type="entry name" value="DNAJ_2"/>
    <property type="match status" value="1"/>
</dbReference>
<dbReference type="Pfam" id="PF00226">
    <property type="entry name" value="DnaJ"/>
    <property type="match status" value="1"/>
</dbReference>
<dbReference type="SUPFAM" id="SSF46565">
    <property type="entry name" value="Chaperone J-domain"/>
    <property type="match status" value="1"/>
</dbReference>
<dbReference type="SMART" id="SM00271">
    <property type="entry name" value="DnaJ"/>
    <property type="match status" value="1"/>
</dbReference>
<feature type="region of interest" description="Disordered" evidence="1">
    <location>
        <begin position="189"/>
        <end position="295"/>
    </location>
</feature>
<protein>
    <submittedName>
        <fullName evidence="3">Chaperone DnaJ protein</fullName>
    </submittedName>
</protein>
<dbReference type="InterPro" id="IPR036869">
    <property type="entry name" value="J_dom_sf"/>
</dbReference>
<feature type="region of interest" description="Disordered" evidence="1">
    <location>
        <begin position="128"/>
        <end position="174"/>
    </location>
</feature>
<dbReference type="VEuPathDB" id="TriTrypDB:TRSC58_05645"/>
<name>A0A061IUA7_TRYRA</name>
<reference evidence="3 4" key="1">
    <citation type="submission" date="2013-07" db="EMBL/GenBank/DDBJ databases">
        <authorList>
            <person name="Stoco P.H."/>
            <person name="Wagner G."/>
            <person name="Gerber A."/>
            <person name="Zaha A."/>
            <person name="Thompson C."/>
            <person name="Bartholomeu D.C."/>
            <person name="Luckemeyer D.D."/>
            <person name="Bahia D."/>
            <person name="Loreto E."/>
            <person name="Prestes E.B."/>
            <person name="Lima F.M."/>
            <person name="Rodrigues-Luiz G."/>
            <person name="Vallejo G.A."/>
            <person name="Filho J.F."/>
            <person name="Monteiro K.M."/>
            <person name="Tyler K.M."/>
            <person name="de Almeida L.G."/>
            <person name="Ortiz M.F."/>
            <person name="Siervo M.A."/>
            <person name="de Moraes M.H."/>
            <person name="Cunha O.L."/>
            <person name="Mendonca-Neto R."/>
            <person name="Silva R."/>
            <person name="Teixeira S.M."/>
            <person name="Murta S.M."/>
            <person name="Sincero T.C."/>
            <person name="Mendes T.A."/>
            <person name="Urmenyi T.P."/>
            <person name="Silva V.G."/>
            <person name="da Rocha W.D."/>
            <person name="Andersson B."/>
            <person name="Romanha A.J."/>
            <person name="Steindel M."/>
            <person name="de Vasconcelos A.T."/>
            <person name="Grisard E.C."/>
        </authorList>
    </citation>
    <scope>NUCLEOTIDE SEQUENCE [LARGE SCALE GENOMIC DNA]</scope>
    <source>
        <strain evidence="3 4">SC58</strain>
    </source>
</reference>
<dbReference type="Proteomes" id="UP000031737">
    <property type="component" value="Unassembled WGS sequence"/>
</dbReference>
<feature type="compositionally biased region" description="Basic and acidic residues" evidence="1">
    <location>
        <begin position="142"/>
        <end position="174"/>
    </location>
</feature>
<feature type="compositionally biased region" description="Basic and acidic residues" evidence="1">
    <location>
        <begin position="277"/>
        <end position="295"/>
    </location>
</feature>
<feature type="domain" description="J" evidence="2">
    <location>
        <begin position="10"/>
        <end position="75"/>
    </location>
</feature>
<gene>
    <name evidence="3" type="ORF">TRSC58_05645</name>
</gene>
<dbReference type="OrthoDB" id="10250354at2759"/>
<proteinExistence type="predicted"/>
<organism evidence="3 4">
    <name type="scientific">Trypanosoma rangeli SC58</name>
    <dbReference type="NCBI Taxonomy" id="429131"/>
    <lineage>
        <taxon>Eukaryota</taxon>
        <taxon>Discoba</taxon>
        <taxon>Euglenozoa</taxon>
        <taxon>Kinetoplastea</taxon>
        <taxon>Metakinetoplastina</taxon>
        <taxon>Trypanosomatida</taxon>
        <taxon>Trypanosomatidae</taxon>
        <taxon>Trypanosoma</taxon>
        <taxon>Herpetosoma</taxon>
    </lineage>
</organism>
<dbReference type="InterPro" id="IPR001623">
    <property type="entry name" value="DnaJ_domain"/>
</dbReference>
<feature type="compositionally biased region" description="Basic and acidic residues" evidence="1">
    <location>
        <begin position="189"/>
        <end position="199"/>
    </location>
</feature>
<comment type="caution">
    <text evidence="3">The sequence shown here is derived from an EMBL/GenBank/DDBJ whole genome shotgun (WGS) entry which is preliminary data.</text>
</comment>
<evidence type="ECO:0000259" key="2">
    <source>
        <dbReference type="PROSITE" id="PS50076"/>
    </source>
</evidence>
<evidence type="ECO:0000313" key="3">
    <source>
        <dbReference type="EMBL" id="ESL06678.1"/>
    </source>
</evidence>
<dbReference type="EMBL" id="AUPL01005645">
    <property type="protein sequence ID" value="ESL06678.1"/>
    <property type="molecule type" value="Genomic_DNA"/>
</dbReference>
<keyword evidence="4" id="KW-1185">Reference proteome</keyword>
<dbReference type="PANTHER" id="PTHR44272:SF3">
    <property type="entry name" value="J DOMAIN-CONTAINING PROTEIN"/>
    <property type="match status" value="1"/>
</dbReference>